<dbReference type="EMBL" id="JAUTXU010000183">
    <property type="protein sequence ID" value="KAK3700549.1"/>
    <property type="molecule type" value="Genomic_DNA"/>
</dbReference>
<keyword evidence="2" id="KW-1185">Reference proteome</keyword>
<name>A0ACC3MPF0_9PEZI</name>
<dbReference type="Proteomes" id="UP001281147">
    <property type="component" value="Unassembled WGS sequence"/>
</dbReference>
<organism evidence="1 2">
    <name type="scientific">Vermiconidia calcicola</name>
    <dbReference type="NCBI Taxonomy" id="1690605"/>
    <lineage>
        <taxon>Eukaryota</taxon>
        <taxon>Fungi</taxon>
        <taxon>Dikarya</taxon>
        <taxon>Ascomycota</taxon>
        <taxon>Pezizomycotina</taxon>
        <taxon>Dothideomycetes</taxon>
        <taxon>Dothideomycetidae</taxon>
        <taxon>Mycosphaerellales</taxon>
        <taxon>Extremaceae</taxon>
        <taxon>Vermiconidia</taxon>
    </lineage>
</organism>
<evidence type="ECO:0000313" key="2">
    <source>
        <dbReference type="Proteomes" id="UP001281147"/>
    </source>
</evidence>
<evidence type="ECO:0000313" key="1">
    <source>
        <dbReference type="EMBL" id="KAK3700549.1"/>
    </source>
</evidence>
<proteinExistence type="predicted"/>
<reference evidence="1" key="1">
    <citation type="submission" date="2023-07" db="EMBL/GenBank/DDBJ databases">
        <title>Black Yeasts Isolated from many extreme environments.</title>
        <authorList>
            <person name="Coleine C."/>
            <person name="Stajich J.E."/>
            <person name="Selbmann L."/>
        </authorList>
    </citation>
    <scope>NUCLEOTIDE SEQUENCE</scope>
    <source>
        <strain evidence="1">CCFEE 5714</strain>
    </source>
</reference>
<protein>
    <submittedName>
        <fullName evidence="1">Bud site selection protein bud4</fullName>
    </submittedName>
</protein>
<accession>A0ACC3MPF0</accession>
<gene>
    <name evidence="1" type="primary">BUD4_2</name>
    <name evidence="1" type="ORF">LTR37_015877</name>
</gene>
<sequence>MVRQVQPLRISKNTPSSSPNKMQPTSRPLAEIGSTERRRNSPSYNQATRKQIVSRESSPYTENSFTENSPPPSFLNKLSPSTRDFWSSKKDMSPSRFDSENTPEPHSPSPSLGSSQRRSSIEKLKQASRVKNSNIFALETKDAYDPSSLPIVERPSANRPLSQSFVNNSFTRFDSLRKENTPLRSPQQSPSHKRSQTETHIDFVSPTKAAAGAALPDSPTKHSSPSPTKSALARTSQFWVPNSFDPDSGAWSDEERVPTPRALHRHAKSVTWHEEPPVINEYEQQTPEPSVSVASDREGSWDSDDFYDQDISFDRGSSAEVDDDSFDADLENADKTPVVLPEYWSRMSPDEARTDLVNGEDDVFDNDVDESTQRLHTANFESNRVASDSSETRPLPPLPGFMARERRDSNNSLSSAAERAAQTPRALPTAPQRASCSKEEILKMTSQSSLTLQDRLQLMNNTHEERPTSSKSSASTVHETEQSHHEEEELVVTNLDTGEKLEIATTVTEQEVQDEDSVLGDLASFAPPRISRESILRKVRGAAYDDLDAEEEDDQEYSELIEESDYRASIDEEDDGRPTIAELARMDPDQPVPSRENSRETSEEYMYLSTAYAASAYLEDQEPAGVEEEEVKIKAEPSDEEEGVDMSAIPPMLAPPQSLNTLDDYDRQSSVLRHDVPRDAGYEDEDDDADSASRYSSVSDGPPDAESTMIQHTTTTTTHQETVTYDDGKETLQEAMQLLTVKDYSQPEPATQTKQGGSTSNEFQGLPAYLSTDDWLDFGMKEYITPSPPAVSSEGPQKKLQLDTMPQLQPPAEIQQAHQAYVDEEISPPGTPNSVIHNSSSDLNGEDGRNDAVSPIEAVEHNSTILPPLPSKHEEEHHSTILPPPQEQNKRDSDPIIPDRMASIKTPGGKLKTRPSASRADLEQMAQQRRMVSADYAPPSVLAMPTQFHSEAGAEAERPESSSSGSVASKEKQPQRRKSRKSGGRMDLDLGLDTSAFSFADHDGLGLDEEFDKVIEGQKVGEDASFTADNDACANGASSRSQKGYLMRQNTKIVVASNRNFSGDSDGTLKSKANGGSDDTPMSPTTAAAKSSSRGTRSANSSPRKPSAEQFLKTEPWNGKTRRKSLRNASAVKDAYTREPAPPLPGQESALGVVDEDYAAGSANLDEDVGEGVERGRLFVKVVGVKDLDLPMPRNDRVDFQLTLDNGLHCVTTTSLELGKSAPIGQEFELVVLDDLEFQLTLTTKLPPPPSNPSPIPSSPTKSVKAQKQSGFSRFLSSPRKRAEKERLEREAVEAEERRYQQELQRKRASHVPTTWDLLHNLVDNHSGSFARAYVNLKAHEKACFGRAVTVDVPCYNEWAQEQDQQFVNSVRSKRGAQNGPVRRPPYVVGLLELQLLYVPKPRSGGEEYMPKSMSSAVREMGRAREAKEVGFEGCLSQQGGDCAHWRRRFFRLAGPKLTAYHEHTHQKRAVINLTKASRLVDDKSTLVADPSPSKVSKGRRKSAFAEEDEGYAYVEEGFRIRFANGETIDFYADSREAKEEWMVVLAQVVGKVDEKRKEARWTDLVLARERAGGLEDAAEPAKPASPVKQSGGVDARDFIKGNLQPTRQDSYARKPVASATAMPKPSSKSAPNSPMKGLRNPPAPSTAAPDSPTKGLRNPAPPTAAPAARPRTPPMKPRTGHRSREAVKSMIF</sequence>
<comment type="caution">
    <text evidence="1">The sequence shown here is derived from an EMBL/GenBank/DDBJ whole genome shotgun (WGS) entry which is preliminary data.</text>
</comment>